<evidence type="ECO:0000313" key="13">
    <source>
        <dbReference type="Proteomes" id="UP001353858"/>
    </source>
</evidence>
<evidence type="ECO:0000256" key="6">
    <source>
        <dbReference type="ARBA" id="ARBA00023157"/>
    </source>
</evidence>
<dbReference type="CDD" id="cd00190">
    <property type="entry name" value="Tryp_SPc"/>
    <property type="match status" value="1"/>
</dbReference>
<dbReference type="PROSITE" id="PS00134">
    <property type="entry name" value="TRYPSIN_HIS"/>
    <property type="match status" value="1"/>
</dbReference>
<feature type="chain" id="PRO_5042887865" description="Phenoloxidase-activating factor 2" evidence="10">
    <location>
        <begin position="21"/>
        <end position="395"/>
    </location>
</feature>
<dbReference type="PRINTS" id="PR00722">
    <property type="entry name" value="CHYMOTRYPSIN"/>
</dbReference>
<gene>
    <name evidence="12" type="ORF">RN001_015902</name>
</gene>
<sequence>MRFYLYTLIFITFEYLSTQGAVLNKQNVKDDVSYDERLRSYARSKRYIGLQKQYKINRRYQECVAPGDVPGHCKHAPYCEMNVLGVSKGSLNYLCVISDMHIGVCCPDDILVSKLTGSRILLDLPAGGLDYDDDEQISSTSGCGITSETKLNITSNNPHKPREWPWLAAIYKQGAQLPFCGGALITDQHILTAAHCVHDMKNIVMRVRLGEYDFQKIGETRARDFGVKAISEHKEYDPTTYMNDIAIITLDQQTSFDTYVWPICLPPLNKSYVNETVIVAGWGQQNYAGPVSPVLMEVAVPVWDHEKCVDSFTQRITENNICAAAYEGGKDSCLGDSGGPLLYKLNNGRWTTIGIVSWGIGCGNKEQPGIYTRVDKYIPWIVGQTIGEDLISLPQ</sequence>
<dbReference type="InterPro" id="IPR033116">
    <property type="entry name" value="TRYPSIN_SER"/>
</dbReference>
<dbReference type="AlphaFoldDB" id="A0AAN7NZL1"/>
<keyword evidence="2" id="KW-0964">Secreted</keyword>
<dbReference type="PROSITE" id="PS00135">
    <property type="entry name" value="TRYPSIN_SER"/>
    <property type="match status" value="1"/>
</dbReference>
<evidence type="ECO:0000256" key="1">
    <source>
        <dbReference type="ARBA" id="ARBA00004613"/>
    </source>
</evidence>
<dbReference type="Proteomes" id="UP001353858">
    <property type="component" value="Unassembled WGS sequence"/>
</dbReference>
<evidence type="ECO:0000256" key="4">
    <source>
        <dbReference type="ARBA" id="ARBA00022801"/>
    </source>
</evidence>
<dbReference type="PANTHER" id="PTHR24264">
    <property type="entry name" value="TRYPSIN-RELATED"/>
    <property type="match status" value="1"/>
</dbReference>
<dbReference type="InterPro" id="IPR001314">
    <property type="entry name" value="Peptidase_S1A"/>
</dbReference>
<evidence type="ECO:0000256" key="7">
    <source>
        <dbReference type="ARBA" id="ARBA00068096"/>
    </source>
</evidence>
<evidence type="ECO:0000256" key="2">
    <source>
        <dbReference type="ARBA" id="ARBA00022525"/>
    </source>
</evidence>
<keyword evidence="10" id="KW-0732">Signal</keyword>
<dbReference type="SUPFAM" id="SSF50494">
    <property type="entry name" value="Trypsin-like serine proteases"/>
    <property type="match status" value="1"/>
</dbReference>
<evidence type="ECO:0000259" key="11">
    <source>
        <dbReference type="PROSITE" id="PS50240"/>
    </source>
</evidence>
<dbReference type="GO" id="GO:0004252">
    <property type="term" value="F:serine-type endopeptidase activity"/>
    <property type="evidence" value="ECO:0007669"/>
    <property type="project" value="InterPro"/>
</dbReference>
<dbReference type="EMBL" id="JARPUR010000008">
    <property type="protein sequence ID" value="KAK4871778.1"/>
    <property type="molecule type" value="Genomic_DNA"/>
</dbReference>
<proteinExistence type="predicted"/>
<dbReference type="InterPro" id="IPR043504">
    <property type="entry name" value="Peptidase_S1_PA_chymotrypsin"/>
</dbReference>
<evidence type="ECO:0000256" key="8">
    <source>
        <dbReference type="ARBA" id="ARBA00076468"/>
    </source>
</evidence>
<dbReference type="InterPro" id="IPR018114">
    <property type="entry name" value="TRYPSIN_HIS"/>
</dbReference>
<dbReference type="SMART" id="SM00020">
    <property type="entry name" value="Tryp_SPc"/>
    <property type="match status" value="1"/>
</dbReference>
<dbReference type="InterPro" id="IPR009003">
    <property type="entry name" value="Peptidase_S1_PA"/>
</dbReference>
<dbReference type="PROSITE" id="PS50240">
    <property type="entry name" value="TRYPSIN_DOM"/>
    <property type="match status" value="1"/>
</dbReference>
<protein>
    <recommendedName>
        <fullName evidence="7">Phenoloxidase-activating factor 2</fullName>
    </recommendedName>
    <alternativeName>
        <fullName evidence="8">Prophenoloxidase-activating factor II</fullName>
    </alternativeName>
</protein>
<dbReference type="PANTHER" id="PTHR24264:SF54">
    <property type="entry name" value="PEPTIDASE S1 DOMAIN-CONTAINING PROTEIN"/>
    <property type="match status" value="1"/>
</dbReference>
<feature type="signal peptide" evidence="10">
    <location>
        <begin position="1"/>
        <end position="20"/>
    </location>
</feature>
<evidence type="ECO:0000256" key="9">
    <source>
        <dbReference type="RuleBase" id="RU363034"/>
    </source>
</evidence>
<accession>A0AAN7NZL1</accession>
<name>A0AAN7NZL1_9COLE</name>
<dbReference type="FunFam" id="2.40.10.10:FF:000038">
    <property type="entry name" value="Serine protease"/>
    <property type="match status" value="1"/>
</dbReference>
<comment type="subcellular location">
    <subcellularLocation>
        <location evidence="1">Secreted</location>
    </subcellularLocation>
</comment>
<evidence type="ECO:0000313" key="12">
    <source>
        <dbReference type="EMBL" id="KAK4871778.1"/>
    </source>
</evidence>
<dbReference type="GO" id="GO:0006508">
    <property type="term" value="P:proteolysis"/>
    <property type="evidence" value="ECO:0007669"/>
    <property type="project" value="UniProtKB-KW"/>
</dbReference>
<keyword evidence="6" id="KW-1015">Disulfide bond</keyword>
<keyword evidence="3 9" id="KW-0645">Protease</keyword>
<comment type="caution">
    <text evidence="12">The sequence shown here is derived from an EMBL/GenBank/DDBJ whole genome shotgun (WGS) entry which is preliminary data.</text>
</comment>
<feature type="domain" description="Peptidase S1" evidence="11">
    <location>
        <begin position="153"/>
        <end position="386"/>
    </location>
</feature>
<evidence type="ECO:0000256" key="5">
    <source>
        <dbReference type="ARBA" id="ARBA00022825"/>
    </source>
</evidence>
<dbReference type="InterPro" id="IPR050127">
    <property type="entry name" value="Serine_Proteases_S1"/>
</dbReference>
<keyword evidence="5 9" id="KW-0720">Serine protease</keyword>
<dbReference type="Pfam" id="PF00089">
    <property type="entry name" value="Trypsin"/>
    <property type="match status" value="1"/>
</dbReference>
<keyword evidence="13" id="KW-1185">Reference proteome</keyword>
<dbReference type="InterPro" id="IPR001254">
    <property type="entry name" value="Trypsin_dom"/>
</dbReference>
<organism evidence="12 13">
    <name type="scientific">Aquatica leii</name>
    <dbReference type="NCBI Taxonomy" id="1421715"/>
    <lineage>
        <taxon>Eukaryota</taxon>
        <taxon>Metazoa</taxon>
        <taxon>Ecdysozoa</taxon>
        <taxon>Arthropoda</taxon>
        <taxon>Hexapoda</taxon>
        <taxon>Insecta</taxon>
        <taxon>Pterygota</taxon>
        <taxon>Neoptera</taxon>
        <taxon>Endopterygota</taxon>
        <taxon>Coleoptera</taxon>
        <taxon>Polyphaga</taxon>
        <taxon>Elateriformia</taxon>
        <taxon>Elateroidea</taxon>
        <taxon>Lampyridae</taxon>
        <taxon>Luciolinae</taxon>
        <taxon>Aquatica</taxon>
    </lineage>
</organism>
<evidence type="ECO:0000256" key="3">
    <source>
        <dbReference type="ARBA" id="ARBA00022670"/>
    </source>
</evidence>
<dbReference type="GO" id="GO:0005615">
    <property type="term" value="C:extracellular space"/>
    <property type="evidence" value="ECO:0007669"/>
    <property type="project" value="TreeGrafter"/>
</dbReference>
<keyword evidence="4 9" id="KW-0378">Hydrolase</keyword>
<reference evidence="13" key="1">
    <citation type="submission" date="2023-01" db="EMBL/GenBank/DDBJ databases">
        <title>Key to firefly adult light organ development and bioluminescence: homeobox transcription factors regulate luciferase expression and transportation to peroxisome.</title>
        <authorList>
            <person name="Fu X."/>
        </authorList>
    </citation>
    <scope>NUCLEOTIDE SEQUENCE [LARGE SCALE GENOMIC DNA]</scope>
</reference>
<dbReference type="Gene3D" id="2.40.10.10">
    <property type="entry name" value="Trypsin-like serine proteases"/>
    <property type="match status" value="1"/>
</dbReference>
<evidence type="ECO:0000256" key="10">
    <source>
        <dbReference type="SAM" id="SignalP"/>
    </source>
</evidence>